<dbReference type="InterPro" id="IPR024983">
    <property type="entry name" value="CHAT_dom"/>
</dbReference>
<organism evidence="2 3">
    <name type="scientific">Candidatus Filomicrobium marinum</name>
    <dbReference type="NCBI Taxonomy" id="1608628"/>
    <lineage>
        <taxon>Bacteria</taxon>
        <taxon>Pseudomonadati</taxon>
        <taxon>Pseudomonadota</taxon>
        <taxon>Alphaproteobacteria</taxon>
        <taxon>Hyphomicrobiales</taxon>
        <taxon>Hyphomicrobiaceae</taxon>
        <taxon>Filomicrobium</taxon>
    </lineage>
</organism>
<evidence type="ECO:0000259" key="1">
    <source>
        <dbReference type="Pfam" id="PF12770"/>
    </source>
</evidence>
<evidence type="ECO:0000313" key="2">
    <source>
        <dbReference type="EMBL" id="CPR15072.1"/>
    </source>
</evidence>
<name>A0A0D6J9V3_9HYPH</name>
<dbReference type="Proteomes" id="UP000033187">
    <property type="component" value="Chromosome 1"/>
</dbReference>
<gene>
    <name evidence="2" type="ORF">YBN1229_v1_0197</name>
</gene>
<proteinExistence type="predicted"/>
<dbReference type="Pfam" id="PF12770">
    <property type="entry name" value="CHAT"/>
    <property type="match status" value="1"/>
</dbReference>
<accession>A0A0D6J9V3</accession>
<protein>
    <recommendedName>
        <fullName evidence="1">CHAT domain-containing protein</fullName>
    </recommendedName>
</protein>
<keyword evidence="3" id="KW-1185">Reference proteome</keyword>
<reference evidence="3" key="1">
    <citation type="submission" date="2015-02" db="EMBL/GenBank/DDBJ databases">
        <authorList>
            <person name="Chooi Y.-H."/>
        </authorList>
    </citation>
    <scope>NUCLEOTIDE SEQUENCE [LARGE SCALE GENOMIC DNA]</scope>
    <source>
        <strain evidence="3">strain Y</strain>
    </source>
</reference>
<sequence length="559" mass="62297">MARKTITNQQTVFFKFELQSGDPRRQKAALQDVCRLYRGGAQFSPETRISFEMLIAGLTVNSRDEKVVRWCLNSIAQFGRKINTLQSVEFALKQHEENPEIVAAAVSALASLYRGQIPGLNALKNVEPQTQMLAAMQTVPPSMLELGGLAIDLSKADAEVLKLALIVVGLNKDIQNLLHPRHENGEIVRELGQHDDRIVRQYSVWAVIENNLLGLDHLGIPFHRLDSEPANVQSKMLQLGAASIPDLSKRQSLIIQGSNLGSADAREGLSKGLAFTFYDGLQDVTLAWFDTEESRRVQLVLAEHFARYSEESPSYRDKALELTEKDDAFRERVLLGAEGLPLYGEIVSRKSPFSSGLFGVEEDAQLKRVLEAVKLQNSVNVLVLNATPDDQGRIRADKEAALLEERLEMVKAPRRHLKVVQRFAVRLDQIQKELLNHEPKILHFSGHGDTGVLLFEDHNGSTTELNGDVLADILHTYGNLECVVLHACFTEQVAQACAKHVKVVIGSIDSIDDATAPKFTYAFYQALAHGRSYNNAFEMGRNEVKTVSRREAAKYKLIT</sequence>
<dbReference type="OrthoDB" id="8253226at2"/>
<dbReference type="EMBL" id="LN829119">
    <property type="protein sequence ID" value="CPR15072.1"/>
    <property type="molecule type" value="Genomic_DNA"/>
</dbReference>
<dbReference type="KEGG" id="fil:BN1229_v1_0193"/>
<dbReference type="RefSeq" id="WP_052743585.1">
    <property type="nucleotide sequence ID" value="NZ_LN829118.1"/>
</dbReference>
<feature type="domain" description="CHAT" evidence="1">
    <location>
        <begin position="394"/>
        <end position="539"/>
    </location>
</feature>
<evidence type="ECO:0000313" key="3">
    <source>
        <dbReference type="Proteomes" id="UP000033187"/>
    </source>
</evidence>
<dbReference type="AlphaFoldDB" id="A0A0D6J9V3"/>
<dbReference type="KEGG" id="fiy:BN1229_v1_0197"/>